<name>A0A6N3EUD3_9BACT</name>
<sequence>MKGFIIKSSTWGYQTHKVGLPEGCTISFEFSRWWGAIWCPSGYTNESEHWSWHGGDIHVGDEVEIEVIEITPEEVDTPSHVIREKECTISPTNENEDDSEIWKQKLYDYLQYKKILEDEGLIKRE</sequence>
<dbReference type="AlphaFoldDB" id="A0A6N3EUD3"/>
<accession>A0A6N3EUD3</accession>
<gene>
    <name evidence="1" type="ORF">PCLFYP37_02805</name>
</gene>
<reference evidence="1" key="1">
    <citation type="submission" date="2019-11" db="EMBL/GenBank/DDBJ databases">
        <authorList>
            <person name="Feng L."/>
        </authorList>
    </citation>
    <scope>NUCLEOTIDE SEQUENCE</scope>
    <source>
        <strain evidence="1">PclaraLFYP37</strain>
    </source>
</reference>
<protein>
    <submittedName>
        <fullName evidence="1">Uncharacterized protein</fullName>
    </submittedName>
</protein>
<dbReference type="EMBL" id="CACRUT010000016">
    <property type="protein sequence ID" value="VYU41357.1"/>
    <property type="molecule type" value="Genomic_DNA"/>
</dbReference>
<organism evidence="1">
    <name type="scientific">Paraprevotella clara</name>
    <dbReference type="NCBI Taxonomy" id="454154"/>
    <lineage>
        <taxon>Bacteria</taxon>
        <taxon>Pseudomonadati</taxon>
        <taxon>Bacteroidota</taxon>
        <taxon>Bacteroidia</taxon>
        <taxon>Bacteroidales</taxon>
        <taxon>Prevotellaceae</taxon>
        <taxon>Paraprevotella</taxon>
    </lineage>
</organism>
<dbReference type="RefSeq" id="WP_412442966.1">
    <property type="nucleotide sequence ID" value="NZ_CACRUT010000016.1"/>
</dbReference>
<evidence type="ECO:0000313" key="1">
    <source>
        <dbReference type="EMBL" id="VYU41357.1"/>
    </source>
</evidence>
<proteinExistence type="predicted"/>